<evidence type="ECO:0000313" key="1">
    <source>
        <dbReference type="EMBL" id="PEC22774.1"/>
    </source>
</evidence>
<dbReference type="Proteomes" id="UP000220006">
    <property type="component" value="Unassembled WGS sequence"/>
</dbReference>
<evidence type="ECO:0000313" key="2">
    <source>
        <dbReference type="Proteomes" id="UP000220006"/>
    </source>
</evidence>
<accession>A0A2A7I0Z6</accession>
<sequence length="70" mass="8582">MKHVIESLKEGYTEDDFVNMFKELYPKDWNKVVKRYEDHKRRTKPGKSFPMPKPQKYILNVSYKFRNAKK</sequence>
<protein>
    <submittedName>
        <fullName evidence="1">Uncharacterized protein</fullName>
    </submittedName>
</protein>
<dbReference type="AlphaFoldDB" id="A0A2A7I0Z6"/>
<comment type="caution">
    <text evidence="1">The sequence shown here is derived from an EMBL/GenBank/DDBJ whole genome shotgun (WGS) entry which is preliminary data.</text>
</comment>
<proteinExistence type="predicted"/>
<organism evidence="1 2">
    <name type="scientific">Bacillus cereus</name>
    <dbReference type="NCBI Taxonomy" id="1396"/>
    <lineage>
        <taxon>Bacteria</taxon>
        <taxon>Bacillati</taxon>
        <taxon>Bacillota</taxon>
        <taxon>Bacilli</taxon>
        <taxon>Bacillales</taxon>
        <taxon>Bacillaceae</taxon>
        <taxon>Bacillus</taxon>
        <taxon>Bacillus cereus group</taxon>
    </lineage>
</organism>
<reference evidence="1 2" key="1">
    <citation type="submission" date="2017-09" db="EMBL/GenBank/DDBJ databases">
        <title>Large-scale bioinformatics analysis of Bacillus genomes uncovers conserved roles of natural products in bacterial physiology.</title>
        <authorList>
            <consortium name="Agbiome Team Llc"/>
            <person name="Bleich R.M."/>
            <person name="Grubbs K.J."/>
            <person name="Santa Maria K.C."/>
            <person name="Allen S.E."/>
            <person name="Farag S."/>
            <person name="Shank E.A."/>
            <person name="Bowers A."/>
        </authorList>
    </citation>
    <scope>NUCLEOTIDE SEQUENCE [LARGE SCALE GENOMIC DNA]</scope>
    <source>
        <strain evidence="1 2">AFS096845</strain>
    </source>
</reference>
<name>A0A2A7I0Z6_BACCE</name>
<dbReference type="EMBL" id="NVLK01000012">
    <property type="protein sequence ID" value="PEC22774.1"/>
    <property type="molecule type" value="Genomic_DNA"/>
</dbReference>
<gene>
    <name evidence="1" type="ORF">COM96_06500</name>
</gene>